<accession>K5YWS6</accession>
<dbReference type="HOGENOM" id="CLU_2233921_0_0_10"/>
<evidence type="ECO:0000313" key="1">
    <source>
        <dbReference type="EMBL" id="EKN07599.1"/>
    </source>
</evidence>
<evidence type="ECO:0000313" key="2">
    <source>
        <dbReference type="Proteomes" id="UP000001218"/>
    </source>
</evidence>
<organism evidence="1 2">
    <name type="scientific">Parabacteroides johnsonii CL02T12C29</name>
    <dbReference type="NCBI Taxonomy" id="999419"/>
    <lineage>
        <taxon>Bacteria</taxon>
        <taxon>Pseudomonadati</taxon>
        <taxon>Bacteroidota</taxon>
        <taxon>Bacteroidia</taxon>
        <taxon>Bacteroidales</taxon>
        <taxon>Tannerellaceae</taxon>
        <taxon>Parabacteroides</taxon>
    </lineage>
</organism>
<dbReference type="AlphaFoldDB" id="K5YWS6"/>
<proteinExistence type="predicted"/>
<reference evidence="1 2" key="1">
    <citation type="submission" date="2012-02" db="EMBL/GenBank/DDBJ databases">
        <title>The Genome Sequence of Parabacteroides johnsonii CL02T12C29.</title>
        <authorList>
            <consortium name="The Broad Institute Genome Sequencing Platform"/>
            <person name="Earl A."/>
            <person name="Ward D."/>
            <person name="Feldgarden M."/>
            <person name="Gevers D."/>
            <person name="Zitomersky N.L."/>
            <person name="Coyne M.J."/>
            <person name="Comstock L.E."/>
            <person name="Young S.K."/>
            <person name="Zeng Q."/>
            <person name="Gargeya S."/>
            <person name="Fitzgerald M."/>
            <person name="Haas B."/>
            <person name="Abouelleil A."/>
            <person name="Alvarado L."/>
            <person name="Arachchi H.M."/>
            <person name="Berlin A."/>
            <person name="Chapman S.B."/>
            <person name="Gearin G."/>
            <person name="Goldberg J."/>
            <person name="Griggs A."/>
            <person name="Gujja S."/>
            <person name="Hansen M."/>
            <person name="Heiman D."/>
            <person name="Howarth C."/>
            <person name="Larimer J."/>
            <person name="Lui A."/>
            <person name="MacDonald P.J.P."/>
            <person name="McCowen C."/>
            <person name="Montmayeur A."/>
            <person name="Murphy C."/>
            <person name="Neiman D."/>
            <person name="Pearson M."/>
            <person name="Priest M."/>
            <person name="Roberts A."/>
            <person name="Saif S."/>
            <person name="Shea T."/>
            <person name="Sisk P."/>
            <person name="Stolte C."/>
            <person name="Sykes S."/>
            <person name="Wortman J."/>
            <person name="Nusbaum C."/>
            <person name="Birren B."/>
        </authorList>
    </citation>
    <scope>NUCLEOTIDE SEQUENCE [LARGE SCALE GENOMIC DNA]</scope>
    <source>
        <strain evidence="1 2">CL02T12C29</strain>
    </source>
</reference>
<gene>
    <name evidence="1" type="ORF">HMPREF1077_02711</name>
</gene>
<sequence>MRESVSNIGIHGTQILLIISKINLRPSAYSASSASSNINLTPSLFKGFIYFFLFLQRFFPFIRIAVQDRGDPFPDTDIIFTFQIGKRTTDRPLRCIEPATVEQYQ</sequence>
<comment type="caution">
    <text evidence="1">The sequence shown here is derived from an EMBL/GenBank/DDBJ whole genome shotgun (WGS) entry which is preliminary data.</text>
</comment>
<dbReference type="Proteomes" id="UP000001218">
    <property type="component" value="Unassembled WGS sequence"/>
</dbReference>
<dbReference type="EMBL" id="AGZP01000027">
    <property type="protein sequence ID" value="EKN07599.1"/>
    <property type="molecule type" value="Genomic_DNA"/>
</dbReference>
<protein>
    <submittedName>
        <fullName evidence="1">Uncharacterized protein</fullName>
    </submittedName>
</protein>
<name>K5YWS6_9BACT</name>